<gene>
    <name evidence="2" type="ORF">VSS37_00540</name>
</gene>
<comment type="caution">
    <text evidence="2">The sequence shown here is derived from an EMBL/GenBank/DDBJ whole genome shotgun (WGS) entry which is preliminary data.</text>
</comment>
<dbReference type="Pfam" id="PF01370">
    <property type="entry name" value="Epimerase"/>
    <property type="match status" value="1"/>
</dbReference>
<dbReference type="PANTHER" id="PTHR48079:SF6">
    <property type="entry name" value="NAD(P)-BINDING DOMAIN-CONTAINING PROTEIN-RELATED"/>
    <property type="match status" value="1"/>
</dbReference>
<dbReference type="SUPFAM" id="SSF51735">
    <property type="entry name" value="NAD(P)-binding Rossmann-fold domains"/>
    <property type="match status" value="1"/>
</dbReference>
<protein>
    <submittedName>
        <fullName evidence="2">NAD(P)-dependent oxidoreductase</fullName>
    </submittedName>
</protein>
<feature type="domain" description="NAD-dependent epimerase/dehydratase" evidence="1">
    <location>
        <begin position="3"/>
        <end position="231"/>
    </location>
</feature>
<dbReference type="InterPro" id="IPR036291">
    <property type="entry name" value="NAD(P)-bd_dom_sf"/>
</dbReference>
<sequence length="335" mass="37004">MKILITGGTGFLGRHLVWRAAAEGAQVVFTGRNPAAAQEVMRLAPRPVAWQALEHGSPDAAASLRTLAQGADAIIHCAALSAPWGTVEAFQRANVASTREVLDAGHVAGTRRLIHVSTPSLYFGFADRLDIREDDPLPPPANEYVRSKTLAETLVRQHPLPESVIVRPRALFGPWDQTLMPRLLRVMQRGSLPLMRGGDIRIDLTYIDNAVEAIWLALTRPLPRALATYNISNGEPRCLREVLAVMAREFRLPLRTRRVPWPLVSALARLLEWHATLGAGGEPLLTRYSAGVMAFSQTLDIDALRHELGYRPPVSIDEGIRRHAAWWHAQGSTHQ</sequence>
<keyword evidence="3" id="KW-1185">Reference proteome</keyword>
<reference evidence="3" key="1">
    <citation type="submission" date="2023-07" db="EMBL/GenBank/DDBJ databases">
        <title>The carbon used by Thiothrix.</title>
        <authorList>
            <person name="Chen L."/>
        </authorList>
    </citation>
    <scope>NUCLEOTIDE SEQUENCE [LARGE SCALE GENOMIC DNA]</scope>
</reference>
<dbReference type="InterPro" id="IPR051783">
    <property type="entry name" value="NAD(P)-dependent_oxidoreduct"/>
</dbReference>
<evidence type="ECO:0000313" key="2">
    <source>
        <dbReference type="EMBL" id="MEB4589454.1"/>
    </source>
</evidence>
<accession>A0ABU6CRP0</accession>
<dbReference type="Gene3D" id="3.40.50.720">
    <property type="entry name" value="NAD(P)-binding Rossmann-like Domain"/>
    <property type="match status" value="1"/>
</dbReference>
<dbReference type="PANTHER" id="PTHR48079">
    <property type="entry name" value="PROTEIN YEEZ"/>
    <property type="match status" value="1"/>
</dbReference>
<evidence type="ECO:0000313" key="3">
    <source>
        <dbReference type="Proteomes" id="UP001308005"/>
    </source>
</evidence>
<dbReference type="InterPro" id="IPR001509">
    <property type="entry name" value="Epimerase_deHydtase"/>
</dbReference>
<organism evidence="2 3">
    <name type="scientific">Candidatus Thiothrix phosphatis</name>
    <dbReference type="NCBI Taxonomy" id="3112415"/>
    <lineage>
        <taxon>Bacteria</taxon>
        <taxon>Pseudomonadati</taxon>
        <taxon>Pseudomonadota</taxon>
        <taxon>Gammaproteobacteria</taxon>
        <taxon>Thiotrichales</taxon>
        <taxon>Thiotrichaceae</taxon>
        <taxon>Thiothrix</taxon>
    </lineage>
</organism>
<evidence type="ECO:0000259" key="1">
    <source>
        <dbReference type="Pfam" id="PF01370"/>
    </source>
</evidence>
<reference evidence="2 3" key="2">
    <citation type="submission" date="2024-01" db="EMBL/GenBank/DDBJ databases">
        <authorList>
            <person name="Xie X."/>
        </authorList>
    </citation>
    <scope>NUCLEOTIDE SEQUENCE [LARGE SCALE GENOMIC DNA]</scope>
    <source>
        <strain evidence="2">SCUT-1</strain>
    </source>
</reference>
<proteinExistence type="predicted"/>
<dbReference type="EMBL" id="JAYMYJ010000005">
    <property type="protein sequence ID" value="MEB4589454.1"/>
    <property type="molecule type" value="Genomic_DNA"/>
</dbReference>
<name>A0ABU6CRP0_9GAMM</name>
<dbReference type="Proteomes" id="UP001308005">
    <property type="component" value="Unassembled WGS sequence"/>
</dbReference>